<dbReference type="Proteomes" id="UP000478505">
    <property type="component" value="Unassembled WGS sequence"/>
</dbReference>
<dbReference type="PANTHER" id="PTHR35802">
    <property type="entry name" value="PROTEASE SYNTHASE AND SPORULATION PROTEIN PAI 2"/>
    <property type="match status" value="1"/>
</dbReference>
<proteinExistence type="predicted"/>
<dbReference type="InterPro" id="IPR007396">
    <property type="entry name" value="TR_PAI2-type"/>
</dbReference>
<organism evidence="1 2">
    <name type="scientific">Psychroflexus aurantiacus</name>
    <dbReference type="NCBI Taxonomy" id="2709310"/>
    <lineage>
        <taxon>Bacteria</taxon>
        <taxon>Pseudomonadati</taxon>
        <taxon>Bacteroidota</taxon>
        <taxon>Flavobacteriia</taxon>
        <taxon>Flavobacteriales</taxon>
        <taxon>Flavobacteriaceae</taxon>
        <taxon>Psychroflexus</taxon>
    </lineage>
</organism>
<dbReference type="SUPFAM" id="SSF50475">
    <property type="entry name" value="FMN-binding split barrel"/>
    <property type="match status" value="1"/>
</dbReference>
<comment type="caution">
    <text evidence="1">The sequence shown here is derived from an EMBL/GenBank/DDBJ whole genome shotgun (WGS) entry which is preliminary data.</text>
</comment>
<reference evidence="1 2" key="1">
    <citation type="submission" date="2020-02" db="EMBL/GenBank/DDBJ databases">
        <title>Flavobacteriaceae Psychroflexus bacterium YR1-1, complete genome.</title>
        <authorList>
            <person name="Li Y."/>
            <person name="Wu S."/>
        </authorList>
    </citation>
    <scope>NUCLEOTIDE SEQUENCE [LARGE SCALE GENOMIC DNA]</scope>
    <source>
        <strain evidence="1 2">YR1-1</strain>
    </source>
</reference>
<dbReference type="PANTHER" id="PTHR35802:SF1">
    <property type="entry name" value="PROTEASE SYNTHASE AND SPORULATION PROTEIN PAI 2"/>
    <property type="match status" value="1"/>
</dbReference>
<dbReference type="InterPro" id="IPR012349">
    <property type="entry name" value="Split_barrel_FMN-bd"/>
</dbReference>
<dbReference type="AlphaFoldDB" id="A0A6B3RB76"/>
<dbReference type="RefSeq" id="WP_164005471.1">
    <property type="nucleotide sequence ID" value="NZ_JAAIKD010000006.1"/>
</dbReference>
<accession>A0A6B3RB76</accession>
<keyword evidence="2" id="KW-1185">Reference proteome</keyword>
<dbReference type="PIRSF" id="PIRSF010372">
    <property type="entry name" value="PaiB"/>
    <property type="match status" value="1"/>
</dbReference>
<dbReference type="Gene3D" id="2.30.110.10">
    <property type="entry name" value="Electron Transport, Fmn-binding Protein, Chain A"/>
    <property type="match status" value="1"/>
</dbReference>
<gene>
    <name evidence="1" type="ORF">G3567_11475</name>
</gene>
<dbReference type="EMBL" id="JAAIKD010000006">
    <property type="protein sequence ID" value="NEV94764.1"/>
    <property type="molecule type" value="Genomic_DNA"/>
</dbReference>
<evidence type="ECO:0000313" key="2">
    <source>
        <dbReference type="Proteomes" id="UP000478505"/>
    </source>
</evidence>
<sequence length="192" mass="22270">MSYLPDHFTANDWTRIQGFIELFPLATLISHFENEIFTSHIPFIISENKLLGHINKENPQFQHLHNSKVELVFHGGDAYISPAAFPTEELPTFNFAKVHVKGSVSYGDDQELIQSLVEMTDQMDSDFKLAYTHPKIEMLKHFIQGFEVSIDSFHGRFKMSQDKSQAHFEKAKVLLKESQTQRLDYFLNSLQY</sequence>
<dbReference type="Pfam" id="PF04299">
    <property type="entry name" value="FMN_bind_2"/>
    <property type="match status" value="1"/>
</dbReference>
<name>A0A6B3RB76_9FLAO</name>
<protein>
    <submittedName>
        <fullName evidence="1">Transcriptional regulator</fullName>
    </submittedName>
</protein>
<evidence type="ECO:0000313" key="1">
    <source>
        <dbReference type="EMBL" id="NEV94764.1"/>
    </source>
</evidence>